<evidence type="ECO:0000259" key="3">
    <source>
        <dbReference type="Pfam" id="PF14338"/>
    </source>
</evidence>
<dbReference type="PATRIC" id="fig|1072256.5.peg.1978"/>
<dbReference type="OrthoDB" id="9803736at2"/>
<keyword evidence="4" id="KW-0255">Endonuclease</keyword>
<feature type="domain" description="Restriction system protein Mrr-like N-terminal" evidence="3">
    <location>
        <begin position="11"/>
        <end position="92"/>
    </location>
</feature>
<evidence type="ECO:0000256" key="1">
    <source>
        <dbReference type="SAM" id="MobiDB-lite"/>
    </source>
</evidence>
<dbReference type="InterPro" id="IPR007560">
    <property type="entry name" value="Restrct_endonuc_IV_Mrr"/>
</dbReference>
<proteinExistence type="predicted"/>
<dbReference type="GO" id="GO:0009307">
    <property type="term" value="P:DNA restriction-modification system"/>
    <property type="evidence" value="ECO:0007669"/>
    <property type="project" value="InterPro"/>
</dbReference>
<dbReference type="PANTHER" id="PTHR30015:SF7">
    <property type="entry name" value="TYPE IV METHYL-DIRECTED RESTRICTION ENZYME ECOKMRR"/>
    <property type="match status" value="1"/>
</dbReference>
<feature type="region of interest" description="Disordered" evidence="1">
    <location>
        <begin position="116"/>
        <end position="136"/>
    </location>
</feature>
<keyword evidence="5" id="KW-1185">Reference proteome</keyword>
<evidence type="ECO:0000259" key="2">
    <source>
        <dbReference type="Pfam" id="PF04471"/>
    </source>
</evidence>
<dbReference type="Pfam" id="PF04471">
    <property type="entry name" value="Mrr_cat"/>
    <property type="match status" value="1"/>
</dbReference>
<dbReference type="RefSeq" id="WP_047260277.1">
    <property type="nucleotide sequence ID" value="NZ_CP011546.1"/>
</dbReference>
<sequence>MTEFATPPIDQFRPAVLAVLADGTVRGFRELAELAAAHLGLTEEAKAEKLSSGQLRYINRLYWACSSLVHAGLVRRPQRAHYRITDDGLVVAARNLRAYSEKDLLEWQPWSSYKQELRNRTSDSPAGADTSHDEDTDPVEALIAGQQAYNARTETELRTRLQAASPEFFEKAVLDLLWAMGYGGAHGEKQHVGRSGDGGIDGIISQDALGLSNIYIQAKKYADNNKVGDREIRNFMGSLDARGATLGVFITTSAFLPRAETSARSYRHGKIVLIDGIRLTRLMLNYGVAVNKFREFALYEIDDDYFDEELG</sequence>
<gene>
    <name evidence="4" type="primary">mrr</name>
    <name evidence="4" type="ORF">CUTER_10040</name>
</gene>
<dbReference type="EMBL" id="CP011546">
    <property type="protein sequence ID" value="AKK11976.1"/>
    <property type="molecule type" value="Genomic_DNA"/>
</dbReference>
<protein>
    <submittedName>
        <fullName evidence="4">Restriction endonuclease</fullName>
    </submittedName>
</protein>
<organism evidence="4 5">
    <name type="scientific">Corynebacterium uterequi</name>
    <dbReference type="NCBI Taxonomy" id="1072256"/>
    <lineage>
        <taxon>Bacteria</taxon>
        <taxon>Bacillati</taxon>
        <taxon>Actinomycetota</taxon>
        <taxon>Actinomycetes</taxon>
        <taxon>Mycobacteriales</taxon>
        <taxon>Corynebacteriaceae</taxon>
        <taxon>Corynebacterium</taxon>
    </lineage>
</organism>
<dbReference type="PANTHER" id="PTHR30015">
    <property type="entry name" value="MRR RESTRICTION SYSTEM PROTEIN"/>
    <property type="match status" value="1"/>
</dbReference>
<dbReference type="Proteomes" id="UP000035548">
    <property type="component" value="Chromosome"/>
</dbReference>
<dbReference type="SUPFAM" id="SSF52980">
    <property type="entry name" value="Restriction endonuclease-like"/>
    <property type="match status" value="1"/>
</dbReference>
<reference evidence="4 5" key="1">
    <citation type="journal article" date="2015" name="Genome Announc.">
        <title>Virulence Factor Genes Detected in the Complete Genome Sequence of Corynebacterium uterequi DSM 45634, Isolated from the Uterus of a Maiden Mare.</title>
        <authorList>
            <person name="Ruckert C."/>
            <person name="Kriete M."/>
            <person name="Jaenicke S."/>
            <person name="Winkler A."/>
            <person name="Tauch A."/>
        </authorList>
    </citation>
    <scope>NUCLEOTIDE SEQUENCE [LARGE SCALE GENOMIC DNA]</scope>
    <source>
        <strain evidence="4 5">DSM 45634</strain>
    </source>
</reference>
<dbReference type="GO" id="GO:0015666">
    <property type="term" value="F:restriction endodeoxyribonuclease activity"/>
    <property type="evidence" value="ECO:0007669"/>
    <property type="project" value="TreeGrafter"/>
</dbReference>
<feature type="domain" description="Restriction endonuclease type IV Mrr" evidence="2">
    <location>
        <begin position="162"/>
        <end position="283"/>
    </location>
</feature>
<dbReference type="InterPro" id="IPR025745">
    <property type="entry name" value="Mrr-like_N_dom"/>
</dbReference>
<dbReference type="GO" id="GO:0003677">
    <property type="term" value="F:DNA binding"/>
    <property type="evidence" value="ECO:0007669"/>
    <property type="project" value="InterPro"/>
</dbReference>
<dbReference type="AlphaFoldDB" id="A0A0G3HF47"/>
<evidence type="ECO:0000313" key="5">
    <source>
        <dbReference type="Proteomes" id="UP000035548"/>
    </source>
</evidence>
<dbReference type="Gene3D" id="3.40.1350.10">
    <property type="match status" value="1"/>
</dbReference>
<dbReference type="InterPro" id="IPR011335">
    <property type="entry name" value="Restrct_endonuc-II-like"/>
</dbReference>
<keyword evidence="4" id="KW-0378">Hydrolase</keyword>
<dbReference type="InterPro" id="IPR052906">
    <property type="entry name" value="Type_IV_Methyl-Rstrct_Enzyme"/>
</dbReference>
<dbReference type="InterPro" id="IPR011856">
    <property type="entry name" value="tRNA_endonuc-like_dom_sf"/>
</dbReference>
<evidence type="ECO:0000313" key="4">
    <source>
        <dbReference type="EMBL" id="AKK11976.1"/>
    </source>
</evidence>
<keyword evidence="4" id="KW-0540">Nuclease</keyword>
<dbReference type="STRING" id="1072256.CUTER_10040"/>
<dbReference type="KEGG" id="cut:CUTER_10040"/>
<accession>A0A0G3HF47</accession>
<reference evidence="5" key="2">
    <citation type="submission" date="2015-05" db="EMBL/GenBank/DDBJ databases">
        <title>Complete genome sequence of Corynebacterium uterequi DSM 45634, isolated from the uterus of a maiden mare.</title>
        <authorList>
            <person name="Ruckert C."/>
            <person name="Albersmeier A."/>
            <person name="Winkler A."/>
            <person name="Tauch A."/>
        </authorList>
    </citation>
    <scope>NUCLEOTIDE SEQUENCE [LARGE SCALE GENOMIC DNA]</scope>
    <source>
        <strain evidence="5">DSM 45634</strain>
    </source>
</reference>
<dbReference type="Pfam" id="PF14338">
    <property type="entry name" value="Mrr_N"/>
    <property type="match status" value="1"/>
</dbReference>
<name>A0A0G3HF47_9CORY</name>
<dbReference type="REBASE" id="120726">
    <property type="entry name" value="Cut45634MrrP"/>
</dbReference>